<accession>A0ACD0NXL9</accession>
<sequence>MKLKKSFLPSLWTILMSMVKGPTTCFSKTTTSGVSVGASPTTSHNLKVDLHTHHLPPVYKEALLAANYTHIDGFSLSAVEGNAFLWTPQAHQDLNARVGIEKSYLSITSPGVHLVPGEDRAAAELAREVNDYTASLCRDKPEEFGMFASLPLPDLDASLDEVRRMRRRWNVNAFVVLSNAHGVYIGDEALGALYEELNEARSVVLVHPTSPCLQLHKAAPLNQSTSSWPPNAIYEGSEIVFSDHRDRSPRIVHANPTHFIDPMIEFPFETARVAAKLVLNGIVSKYPHIRWILPHGGGALLPLVERIGSLAQGSSYLQARDSTTTSGSDDRNQTIPQEAEDSFADQVRRFYFDLAGFPMPHQLPSLLDLFPSLEEASHKIVYGSDYVWTTSKTVERVASQLEEGLPSLLGGEKHLVTRIWRGNAQALMNGQ</sequence>
<organism evidence="1 2">
    <name type="scientific">Violaceomyces palustris</name>
    <dbReference type="NCBI Taxonomy" id="1673888"/>
    <lineage>
        <taxon>Eukaryota</taxon>
        <taxon>Fungi</taxon>
        <taxon>Dikarya</taxon>
        <taxon>Basidiomycota</taxon>
        <taxon>Ustilaginomycotina</taxon>
        <taxon>Ustilaginomycetes</taxon>
        <taxon>Violaceomycetales</taxon>
        <taxon>Violaceomycetaceae</taxon>
        <taxon>Violaceomyces</taxon>
    </lineage>
</organism>
<protein>
    <submittedName>
        <fullName evidence="1">Uncharacterized protein</fullName>
    </submittedName>
</protein>
<gene>
    <name evidence="1" type="ORF">IE53DRAFT_387153</name>
</gene>
<proteinExistence type="predicted"/>
<name>A0ACD0NXL9_9BASI</name>
<reference evidence="1 2" key="1">
    <citation type="journal article" date="2018" name="Mol. Biol. Evol.">
        <title>Broad Genomic Sampling Reveals a Smut Pathogenic Ancestry of the Fungal Clade Ustilaginomycotina.</title>
        <authorList>
            <person name="Kijpornyongpan T."/>
            <person name="Mondo S.J."/>
            <person name="Barry K."/>
            <person name="Sandor L."/>
            <person name="Lee J."/>
            <person name="Lipzen A."/>
            <person name="Pangilinan J."/>
            <person name="LaButti K."/>
            <person name="Hainaut M."/>
            <person name="Henrissat B."/>
            <person name="Grigoriev I.V."/>
            <person name="Spatafora J.W."/>
            <person name="Aime M.C."/>
        </authorList>
    </citation>
    <scope>NUCLEOTIDE SEQUENCE [LARGE SCALE GENOMIC DNA]</scope>
    <source>
        <strain evidence="1 2">SA 807</strain>
    </source>
</reference>
<evidence type="ECO:0000313" key="2">
    <source>
        <dbReference type="Proteomes" id="UP000245626"/>
    </source>
</evidence>
<evidence type="ECO:0000313" key="1">
    <source>
        <dbReference type="EMBL" id="PWN50521.1"/>
    </source>
</evidence>
<dbReference type="EMBL" id="KZ819923">
    <property type="protein sequence ID" value="PWN50521.1"/>
    <property type="molecule type" value="Genomic_DNA"/>
</dbReference>
<dbReference type="Proteomes" id="UP000245626">
    <property type="component" value="Unassembled WGS sequence"/>
</dbReference>
<keyword evidence="2" id="KW-1185">Reference proteome</keyword>